<gene>
    <name evidence="1" type="ORF">CCHOA_06825</name>
</gene>
<dbReference type="EMBL" id="CP033896">
    <property type="protein sequence ID" value="AZA13757.1"/>
    <property type="molecule type" value="Genomic_DNA"/>
</dbReference>
<organism evidence="1 2">
    <name type="scientific">Corynebacterium choanae</name>
    <dbReference type="NCBI Taxonomy" id="1862358"/>
    <lineage>
        <taxon>Bacteria</taxon>
        <taxon>Bacillati</taxon>
        <taxon>Actinomycetota</taxon>
        <taxon>Actinomycetes</taxon>
        <taxon>Mycobacteriales</taxon>
        <taxon>Corynebacteriaceae</taxon>
        <taxon>Corynebacterium</taxon>
    </lineage>
</organism>
<evidence type="ECO:0000313" key="2">
    <source>
        <dbReference type="Proteomes" id="UP000269019"/>
    </source>
</evidence>
<keyword evidence="2" id="KW-1185">Reference proteome</keyword>
<reference evidence="1 2" key="1">
    <citation type="submission" date="2018-11" db="EMBL/GenBank/DDBJ databases">
        <authorList>
            <person name="Kleinhagauer T."/>
            <person name="Glaeser S.P."/>
            <person name="Spergser J."/>
            <person name="Ruckert C."/>
            <person name="Kaempfer P."/>
            <person name="Busse H.-J."/>
        </authorList>
    </citation>
    <scope>NUCLEOTIDE SEQUENCE [LARGE SCALE GENOMIC DNA]</scope>
    <source>
        <strain evidence="1 2">200CH</strain>
    </source>
</reference>
<evidence type="ECO:0000313" key="1">
    <source>
        <dbReference type="EMBL" id="AZA13757.1"/>
    </source>
</evidence>
<sequence>MHGADIADPVNLGESLSRESPLLAQDPTLGCCRLGTPEGVFGSGKRGESYVGYSTASAGWGTAQSGRC</sequence>
<proteinExistence type="predicted"/>
<dbReference type="Proteomes" id="UP000269019">
    <property type="component" value="Chromosome"/>
</dbReference>
<name>A0A3G6J6Q9_9CORY</name>
<protein>
    <submittedName>
        <fullName evidence="1">Uncharacterized protein</fullName>
    </submittedName>
</protein>
<dbReference type="AlphaFoldDB" id="A0A3G6J6Q9"/>
<accession>A0A3G6J6Q9</accession>
<dbReference type="KEGG" id="ccho:CCHOA_06825"/>